<evidence type="ECO:0000313" key="3">
    <source>
        <dbReference type="Proteomes" id="UP000636010"/>
    </source>
</evidence>
<accession>A0ABQ1MKW7</accession>
<reference evidence="3" key="1">
    <citation type="journal article" date="2019" name="Int. J. Syst. Evol. Microbiol.">
        <title>The Global Catalogue of Microorganisms (GCM) 10K type strain sequencing project: providing services to taxonomists for standard genome sequencing and annotation.</title>
        <authorList>
            <consortium name="The Broad Institute Genomics Platform"/>
            <consortium name="The Broad Institute Genome Sequencing Center for Infectious Disease"/>
            <person name="Wu L."/>
            <person name="Ma J."/>
        </authorList>
    </citation>
    <scope>NUCLEOTIDE SEQUENCE [LARGE SCALE GENOMIC DNA]</scope>
    <source>
        <strain evidence="3">CGMCC 1.10832</strain>
    </source>
</reference>
<name>A0ABQ1MKW7_9BACT</name>
<evidence type="ECO:0008006" key="4">
    <source>
        <dbReference type="Google" id="ProtNLM"/>
    </source>
</evidence>
<evidence type="ECO:0000256" key="1">
    <source>
        <dbReference type="SAM" id="Phobius"/>
    </source>
</evidence>
<keyword evidence="1" id="KW-0812">Transmembrane</keyword>
<protein>
    <recommendedName>
        <fullName evidence="4">Yip1 domain-containing protein</fullName>
    </recommendedName>
</protein>
<dbReference type="RefSeq" id="WP_188464036.1">
    <property type="nucleotide sequence ID" value="NZ_BAABHU010000008.1"/>
</dbReference>
<organism evidence="2 3">
    <name type="scientific">Marivirga lumbricoides</name>
    <dbReference type="NCBI Taxonomy" id="1046115"/>
    <lineage>
        <taxon>Bacteria</taxon>
        <taxon>Pseudomonadati</taxon>
        <taxon>Bacteroidota</taxon>
        <taxon>Cytophagia</taxon>
        <taxon>Cytophagales</taxon>
        <taxon>Marivirgaceae</taxon>
        <taxon>Marivirga</taxon>
    </lineage>
</organism>
<sequence length="207" mass="23745">MTSAPLISTRVKQSIPFLLYFLLYLITVYFLKFKNENFAITDDSNFFLAIKSFKYDLTLAPIIFILKFLYASFFIFTAFNIQQLPIKFGQILKWVILASLIFYLPILLNAIKYYDILHVLNLADLKDVGEYSILTFLGLTTSEKSKLYEGLLKEVNVFNFLYVILLSFLIYKGTSGLRIINIFITVLVAGIVSVLIIQGIVLILMTL</sequence>
<feature type="transmembrane region" description="Helical" evidence="1">
    <location>
        <begin position="57"/>
        <end position="79"/>
    </location>
</feature>
<keyword evidence="1" id="KW-0472">Membrane</keyword>
<feature type="transmembrane region" description="Helical" evidence="1">
    <location>
        <begin position="183"/>
        <end position="205"/>
    </location>
</feature>
<keyword evidence="3" id="KW-1185">Reference proteome</keyword>
<keyword evidence="1" id="KW-1133">Transmembrane helix</keyword>
<feature type="transmembrane region" description="Helical" evidence="1">
    <location>
        <begin position="91"/>
        <end position="111"/>
    </location>
</feature>
<gene>
    <name evidence="2" type="ORF">GCM10011506_25670</name>
</gene>
<feature type="transmembrane region" description="Helical" evidence="1">
    <location>
        <begin position="155"/>
        <end position="171"/>
    </location>
</feature>
<proteinExistence type="predicted"/>
<feature type="transmembrane region" description="Helical" evidence="1">
    <location>
        <begin position="15"/>
        <end position="31"/>
    </location>
</feature>
<dbReference type="Proteomes" id="UP000636010">
    <property type="component" value="Unassembled WGS sequence"/>
</dbReference>
<dbReference type="EMBL" id="BMEC01000008">
    <property type="protein sequence ID" value="GGC39059.1"/>
    <property type="molecule type" value="Genomic_DNA"/>
</dbReference>
<evidence type="ECO:0000313" key="2">
    <source>
        <dbReference type="EMBL" id="GGC39059.1"/>
    </source>
</evidence>
<comment type="caution">
    <text evidence="2">The sequence shown here is derived from an EMBL/GenBank/DDBJ whole genome shotgun (WGS) entry which is preliminary data.</text>
</comment>